<organism evidence="2 3">
    <name type="scientific">Triparma retinervis</name>
    <dbReference type="NCBI Taxonomy" id="2557542"/>
    <lineage>
        <taxon>Eukaryota</taxon>
        <taxon>Sar</taxon>
        <taxon>Stramenopiles</taxon>
        <taxon>Ochrophyta</taxon>
        <taxon>Bolidophyceae</taxon>
        <taxon>Parmales</taxon>
        <taxon>Triparmaceae</taxon>
        <taxon>Triparma</taxon>
    </lineage>
</organism>
<dbReference type="GO" id="GO:0016020">
    <property type="term" value="C:membrane"/>
    <property type="evidence" value="ECO:0007669"/>
    <property type="project" value="TreeGrafter"/>
</dbReference>
<dbReference type="PANTHER" id="PTHR31414:SF18">
    <property type="entry name" value="TRANSMEMBRANE PROTEIN-RELATED"/>
    <property type="match status" value="1"/>
</dbReference>
<dbReference type="AlphaFoldDB" id="A0A9W6ZY43"/>
<feature type="non-terminal residue" evidence="2">
    <location>
        <position position="1"/>
    </location>
</feature>
<feature type="transmembrane region" description="Helical" evidence="1">
    <location>
        <begin position="772"/>
        <end position="796"/>
    </location>
</feature>
<dbReference type="EMBL" id="BRXZ01002461">
    <property type="protein sequence ID" value="GMH62517.1"/>
    <property type="molecule type" value="Genomic_DNA"/>
</dbReference>
<dbReference type="OrthoDB" id="10334116at2759"/>
<gene>
    <name evidence="2" type="ORF">TrRE_jg2109</name>
</gene>
<feature type="transmembrane region" description="Helical" evidence="1">
    <location>
        <begin position="383"/>
        <end position="408"/>
    </location>
</feature>
<protein>
    <submittedName>
        <fullName evidence="2">Uncharacterized protein</fullName>
    </submittedName>
</protein>
<evidence type="ECO:0000313" key="2">
    <source>
        <dbReference type="EMBL" id="GMH62517.1"/>
    </source>
</evidence>
<keyword evidence="1" id="KW-0472">Membrane</keyword>
<dbReference type="Proteomes" id="UP001165082">
    <property type="component" value="Unassembled WGS sequence"/>
</dbReference>
<accession>A0A9W6ZY43</accession>
<dbReference type="InterPro" id="IPR040283">
    <property type="entry name" value="DDB_G0292058-like"/>
</dbReference>
<reference evidence="2" key="1">
    <citation type="submission" date="2022-07" db="EMBL/GenBank/DDBJ databases">
        <title>Genome analysis of Parmales, a sister group of diatoms, reveals the evolutionary specialization of diatoms from phago-mixotrophs to photoautotrophs.</title>
        <authorList>
            <person name="Ban H."/>
            <person name="Sato S."/>
            <person name="Yoshikawa S."/>
            <person name="Kazumasa Y."/>
            <person name="Nakamura Y."/>
            <person name="Ichinomiya M."/>
            <person name="Saitoh K."/>
            <person name="Sato N."/>
            <person name="Blanc-Mathieu R."/>
            <person name="Endo H."/>
            <person name="Kuwata A."/>
            <person name="Ogata H."/>
        </authorList>
    </citation>
    <scope>NUCLEOTIDE SEQUENCE</scope>
</reference>
<feature type="transmembrane region" description="Helical" evidence="1">
    <location>
        <begin position="140"/>
        <end position="161"/>
    </location>
</feature>
<keyword evidence="3" id="KW-1185">Reference proteome</keyword>
<proteinExistence type="predicted"/>
<dbReference type="PANTHER" id="PTHR31414">
    <property type="entry name" value="TRANSMEMBRANE PROTEIN DDB_G0292058"/>
    <property type="match status" value="1"/>
</dbReference>
<name>A0A9W6ZY43_9STRA</name>
<comment type="caution">
    <text evidence="2">The sequence shown here is derived from an EMBL/GenBank/DDBJ whole genome shotgun (WGS) entry which is preliminary data.</text>
</comment>
<evidence type="ECO:0000313" key="3">
    <source>
        <dbReference type="Proteomes" id="UP001165082"/>
    </source>
</evidence>
<evidence type="ECO:0000256" key="1">
    <source>
        <dbReference type="SAM" id="Phobius"/>
    </source>
</evidence>
<sequence>STKAWASIGQRTGEISVPVSHSTSKLTRLVESIRSLDAAFYQDVMRAISLYHCERDSRLEANAARCVDVSVAFKDSTGGCVKPSDSTCDHEATCERDSNCYWLKPEEGVPRERRYTDEESAKKWDFLFSISASGTYGGTVAIYTLYGFIIALCAFFLWFTFFLGRCCCNCAWDNWLCKLCSPEPRGEGYNIQLEVKVPIYAHNLFSFAMLVCIIFAHVGNNRLTDSWANTVEQSLQGLGHVRDFLDDMARPVGRLQEITEASAREAENIIEREQYVEWGLDRVEDSIINLYVGEKAGLIEVGAKENVNASLSLLASSVASLVSEVSGLRSTLNETLTSNKDNLLLSATVAIERLNRINTTVGLLEENIVYADSMIKSAAPYRWTTLLTLFIVSLVSVFSGVVGVIAYFTPFAFDDYLISLLNLTFFLSGFICSAALILGSLTFSATLVAGDTCKMIDLATADFEPYLGSFAGEAAGLCFTGGNFTKTLNLEEHHGYISSRRQIDYASGKVTEFDEQVAFSGLEAETAAVAAAAVGLTSSEDFGSTMTSLLSMSALVSSNDYDSTTKYSCPFDFPLIFDTGSPLKLLEPWEYATSEVGKSGNTGWKEMEFEEIPYARQSSEAAEDYISRIFGVAGRCTGGADEAHPKLCWQGWTRNVIPMDPTEFCTGGGGCEYPCQGVTRDIRKTFNETVRLIRVRHALEVGVADAESEAGKLKGNLTSSRTDAANMEVGVVGELLGEVRGLECNGQCLFVRELYNNVKEEMCLNATDAMSFVWISLVILAGLSGLNGGLTLVLVVRMRGESKVDIEPVFEKDGDEEVDGKGLGQNVDLYA</sequence>
<feature type="transmembrane region" description="Helical" evidence="1">
    <location>
        <begin position="420"/>
        <end position="443"/>
    </location>
</feature>
<keyword evidence="1" id="KW-1133">Transmembrane helix</keyword>
<keyword evidence="1" id="KW-0812">Transmembrane</keyword>